<dbReference type="RefSeq" id="WP_076385007.1">
    <property type="nucleotide sequence ID" value="NZ_FTOI01000002.1"/>
</dbReference>
<dbReference type="EMBL" id="FTOI01000002">
    <property type="protein sequence ID" value="SIS48831.1"/>
    <property type="molecule type" value="Genomic_DNA"/>
</dbReference>
<name>A0A1N7JHU3_9FLAO</name>
<keyword evidence="1" id="KW-0732">Signal</keyword>
<evidence type="ECO:0008006" key="4">
    <source>
        <dbReference type="Google" id="ProtNLM"/>
    </source>
</evidence>
<evidence type="ECO:0000256" key="1">
    <source>
        <dbReference type="SAM" id="SignalP"/>
    </source>
</evidence>
<dbReference type="Proteomes" id="UP000185839">
    <property type="component" value="Unassembled WGS sequence"/>
</dbReference>
<evidence type="ECO:0000313" key="3">
    <source>
        <dbReference type="Proteomes" id="UP000185839"/>
    </source>
</evidence>
<reference evidence="3" key="1">
    <citation type="submission" date="2017-01" db="EMBL/GenBank/DDBJ databases">
        <authorList>
            <person name="Varghese N."/>
            <person name="Submissions S."/>
        </authorList>
    </citation>
    <scope>NUCLEOTIDE SEQUENCE [LARGE SCALE GENOMIC DNA]</scope>
    <source>
        <strain evidence="3">DSM 23145</strain>
    </source>
</reference>
<dbReference type="AlphaFoldDB" id="A0A1N7JHU3"/>
<organism evidence="2 3">
    <name type="scientific">Kaistella chaponensis</name>
    <dbReference type="NCBI Taxonomy" id="713588"/>
    <lineage>
        <taxon>Bacteria</taxon>
        <taxon>Pseudomonadati</taxon>
        <taxon>Bacteroidota</taxon>
        <taxon>Flavobacteriia</taxon>
        <taxon>Flavobacteriales</taxon>
        <taxon>Weeksellaceae</taxon>
        <taxon>Chryseobacterium group</taxon>
        <taxon>Kaistella</taxon>
    </lineage>
</organism>
<evidence type="ECO:0000313" key="2">
    <source>
        <dbReference type="EMBL" id="SIS48831.1"/>
    </source>
</evidence>
<protein>
    <recommendedName>
        <fullName evidence="4">Lipoprotein</fullName>
    </recommendedName>
</protein>
<sequence length="194" mass="22362">MKKKNNWIAMLLALSFLVFSCTKENSEISDLQKVRNNNNEKSYPVTKMDSAQAISFITKQKIQELFDLSTLYTSGNRDTEIDSVIYAQMKSYFAETDSSKLKPILNQLDSFKVKTAKVGNISVIKEIKGQDTLDFAKFEVEYFDNKERSIGKFEKNAQYILKLSPVKFKKEFKFYFVDFDVKPQKDSTSTGVTK</sequence>
<proteinExistence type="predicted"/>
<feature type="chain" id="PRO_5013224311" description="Lipoprotein" evidence="1">
    <location>
        <begin position="21"/>
        <end position="194"/>
    </location>
</feature>
<dbReference type="PROSITE" id="PS51257">
    <property type="entry name" value="PROKAR_LIPOPROTEIN"/>
    <property type="match status" value="1"/>
</dbReference>
<dbReference type="OrthoDB" id="1453399at2"/>
<gene>
    <name evidence="2" type="ORF">SAMN05421789_10276</name>
</gene>
<feature type="signal peptide" evidence="1">
    <location>
        <begin position="1"/>
        <end position="20"/>
    </location>
</feature>
<keyword evidence="3" id="KW-1185">Reference proteome</keyword>
<accession>A0A1N7JHU3</accession>
<dbReference type="STRING" id="713588.SAMN05421789_10276"/>